<comment type="similarity">
    <text evidence="1">Belongs to the UPF0065 (bug) family.</text>
</comment>
<dbReference type="InterPro" id="IPR042100">
    <property type="entry name" value="Bug_dom1"/>
</dbReference>
<dbReference type="RefSeq" id="WP_123786991.1">
    <property type="nucleotide sequence ID" value="NZ_CP154792.1"/>
</dbReference>
<evidence type="ECO:0000256" key="1">
    <source>
        <dbReference type="ARBA" id="ARBA00006987"/>
    </source>
</evidence>
<evidence type="ECO:0000256" key="2">
    <source>
        <dbReference type="SAM" id="SignalP"/>
    </source>
</evidence>
<dbReference type="Proteomes" id="UP001446337">
    <property type="component" value="Chromosome"/>
</dbReference>
<reference evidence="3 4" key="1">
    <citation type="submission" date="2024-05" db="EMBL/GenBank/DDBJ databases">
        <title>Achromobacter denitrificans. BP1, complete genome.</title>
        <authorList>
            <person name="Zhang B."/>
        </authorList>
    </citation>
    <scope>NUCLEOTIDE SEQUENCE [LARGE SCALE GENOMIC DNA]</scope>
    <source>
        <strain evidence="3 4">BP1</strain>
    </source>
</reference>
<dbReference type="CDD" id="cd07012">
    <property type="entry name" value="PBP2_Bug_TTT"/>
    <property type="match status" value="1"/>
</dbReference>
<dbReference type="Pfam" id="PF03401">
    <property type="entry name" value="TctC"/>
    <property type="match status" value="1"/>
</dbReference>
<accession>A0ABZ3FY69</accession>
<keyword evidence="2" id="KW-0732">Signal</keyword>
<dbReference type="PANTHER" id="PTHR42928:SF5">
    <property type="entry name" value="BLR1237 PROTEIN"/>
    <property type="match status" value="1"/>
</dbReference>
<dbReference type="InterPro" id="IPR005064">
    <property type="entry name" value="BUG"/>
</dbReference>
<dbReference type="Gene3D" id="3.40.190.150">
    <property type="entry name" value="Bordetella uptake gene, domain 1"/>
    <property type="match status" value="1"/>
</dbReference>
<evidence type="ECO:0000313" key="3">
    <source>
        <dbReference type="EMBL" id="XAN13387.1"/>
    </source>
</evidence>
<name>A0ABZ3FY69_ACHDE</name>
<keyword evidence="4" id="KW-1185">Reference proteome</keyword>
<feature type="signal peptide" evidence="2">
    <location>
        <begin position="1"/>
        <end position="26"/>
    </location>
</feature>
<proteinExistence type="inferred from homology"/>
<gene>
    <name evidence="3" type="ORF">AAIK43_18425</name>
</gene>
<sequence length="328" mass="35943">MKKHPFIRWAALLMLSCAGMQVQAQAQSYPEKPVRIVVPFSAGGLTDVLARGVAEQLNRKWNQPVIVENKPGANTIIGADFVAQATPDGYTLLMANDPTLSSNQYLYRKLPYDPVENFVPVINLVKTEQILVTNADSPYRTLGDLLQAARENPGSLDYGSYGIGSKAHLDTDAFGKLAGVQFHHVPYKGVSDVVVALLGEQIDFALTGVSPVIEHIKSGKLRALAISSLERRSLFPDVPTFAENGYPNFKSIAWFGFAAPSGTPKAVIDKIAHDVSEIIVQPDFQKQFVEGVGLELINQGPAEFAAFLEEDRREYEQRIKDAGVKLDF</sequence>
<protein>
    <submittedName>
        <fullName evidence="3">Tripartite tricarboxylate transporter substrate binding protein</fullName>
    </submittedName>
</protein>
<organism evidence="3 4">
    <name type="scientific">Achromobacter denitrificans</name>
    <name type="common">Alcaligenes denitrificans</name>
    <dbReference type="NCBI Taxonomy" id="32002"/>
    <lineage>
        <taxon>Bacteria</taxon>
        <taxon>Pseudomonadati</taxon>
        <taxon>Pseudomonadota</taxon>
        <taxon>Betaproteobacteria</taxon>
        <taxon>Burkholderiales</taxon>
        <taxon>Alcaligenaceae</taxon>
        <taxon>Achromobacter</taxon>
    </lineage>
</organism>
<dbReference type="EMBL" id="CP154792">
    <property type="protein sequence ID" value="XAN13387.1"/>
    <property type="molecule type" value="Genomic_DNA"/>
</dbReference>
<evidence type="ECO:0000313" key="4">
    <source>
        <dbReference type="Proteomes" id="UP001446337"/>
    </source>
</evidence>
<dbReference type="Gene3D" id="3.40.190.10">
    <property type="entry name" value="Periplasmic binding protein-like II"/>
    <property type="match status" value="1"/>
</dbReference>
<dbReference type="PANTHER" id="PTHR42928">
    <property type="entry name" value="TRICARBOXYLATE-BINDING PROTEIN"/>
    <property type="match status" value="1"/>
</dbReference>
<dbReference type="PIRSF" id="PIRSF017082">
    <property type="entry name" value="YflP"/>
    <property type="match status" value="1"/>
</dbReference>
<feature type="chain" id="PRO_5047314919" evidence="2">
    <location>
        <begin position="27"/>
        <end position="328"/>
    </location>
</feature>
<dbReference type="SUPFAM" id="SSF53850">
    <property type="entry name" value="Periplasmic binding protein-like II"/>
    <property type="match status" value="1"/>
</dbReference>